<dbReference type="OrthoDB" id="269151at2759"/>
<dbReference type="PIRSF" id="PIRSF006230">
    <property type="entry name" value="MG442"/>
    <property type="match status" value="1"/>
</dbReference>
<gene>
    <name evidence="7" type="primary">100641085</name>
</gene>
<dbReference type="InterPro" id="IPR023179">
    <property type="entry name" value="GTP-bd_ortho_bundle_sf"/>
</dbReference>
<reference evidence="7" key="2">
    <citation type="submission" date="2017-05" db="UniProtKB">
        <authorList>
            <consortium name="EnsemblMetazoa"/>
        </authorList>
    </citation>
    <scope>IDENTIFICATION</scope>
</reference>
<evidence type="ECO:0000259" key="6">
    <source>
        <dbReference type="Pfam" id="PF01926"/>
    </source>
</evidence>
<dbReference type="AlphaFoldDB" id="A0A1X7UR79"/>
<dbReference type="InterPro" id="IPR016478">
    <property type="entry name" value="GTPase_MTG1"/>
</dbReference>
<dbReference type="Proteomes" id="UP000007879">
    <property type="component" value="Unassembled WGS sequence"/>
</dbReference>
<dbReference type="Pfam" id="PF01926">
    <property type="entry name" value="MMR_HSR1"/>
    <property type="match status" value="1"/>
</dbReference>
<keyword evidence="2 4" id="KW-0342">GTP-binding</keyword>
<dbReference type="KEGG" id="aqu:100641085"/>
<protein>
    <recommendedName>
        <fullName evidence="4">Mitochondrial GTPase 1</fullName>
    </recommendedName>
</protein>
<proteinExistence type="inferred from homology"/>
<keyword evidence="1 4" id="KW-0547">Nucleotide-binding</keyword>
<dbReference type="GO" id="GO:0032543">
    <property type="term" value="P:mitochondrial translation"/>
    <property type="evidence" value="ECO:0007669"/>
    <property type="project" value="TreeGrafter"/>
</dbReference>
<feature type="domain" description="G" evidence="6">
    <location>
        <begin position="121"/>
        <end position="200"/>
    </location>
</feature>
<dbReference type="InParanoid" id="A0A1X7UR79"/>
<comment type="similarity">
    <text evidence="4">Belongs to the TRAFAC class YlqF/YawG GTPase family. MTG1 subfamily.</text>
</comment>
<dbReference type="eggNOG" id="KOG2485">
    <property type="taxonomic scope" value="Eukaryota"/>
</dbReference>
<feature type="binding site" evidence="5">
    <location>
        <position position="183"/>
    </location>
    <ligand>
        <name>GTP</name>
        <dbReference type="ChEBI" id="CHEBI:37565"/>
    </ligand>
</feature>
<comment type="subcellular location">
    <subcellularLocation>
        <location evidence="4">Mitochondrion inner membrane</location>
        <topology evidence="4">Peripheral membrane protein</topology>
    </subcellularLocation>
</comment>
<dbReference type="InterPro" id="IPR006073">
    <property type="entry name" value="GTP-bd"/>
</dbReference>
<evidence type="ECO:0000256" key="2">
    <source>
        <dbReference type="ARBA" id="ARBA00023134"/>
    </source>
</evidence>
<dbReference type="GO" id="GO:0005743">
    <property type="term" value="C:mitochondrial inner membrane"/>
    <property type="evidence" value="ECO:0007669"/>
    <property type="project" value="UniProtKB-SubCell"/>
</dbReference>
<dbReference type="PANTHER" id="PTHR45782:SF4">
    <property type="entry name" value="MITOCHONDRIAL RIBOSOME-ASSOCIATED GTPASE 1"/>
    <property type="match status" value="1"/>
</dbReference>
<dbReference type="OMA" id="GVLWPKF"/>
<dbReference type="InterPro" id="IPR027417">
    <property type="entry name" value="P-loop_NTPase"/>
</dbReference>
<feature type="binding site" evidence="5">
    <location>
        <begin position="129"/>
        <end position="134"/>
    </location>
    <ligand>
        <name>GTP</name>
        <dbReference type="ChEBI" id="CHEBI:37565"/>
    </ligand>
</feature>
<evidence type="ECO:0000256" key="4">
    <source>
        <dbReference type="PIRNR" id="PIRNR006230"/>
    </source>
</evidence>
<dbReference type="CDD" id="cd01856">
    <property type="entry name" value="YlqF"/>
    <property type="match status" value="1"/>
</dbReference>
<accession>A0A1X7UR79</accession>
<evidence type="ECO:0000313" key="7">
    <source>
        <dbReference type="EnsemblMetazoa" id="Aqu2.1.29902_001"/>
    </source>
</evidence>
<dbReference type="PRINTS" id="PR00326">
    <property type="entry name" value="GTP1OBG"/>
</dbReference>
<dbReference type="PANTHER" id="PTHR45782">
    <property type="entry name" value="MITOCHONDRIAL RIBOSOME-ASSOCIATED GTPASE 1"/>
    <property type="match status" value="1"/>
</dbReference>
<dbReference type="EnsemblMetazoa" id="Aqu2.1.29902_001">
    <property type="protein sequence ID" value="Aqu2.1.29902_001"/>
    <property type="gene ID" value="Aqu2.1.29902"/>
</dbReference>
<organism evidence="7">
    <name type="scientific">Amphimedon queenslandica</name>
    <name type="common">Sponge</name>
    <dbReference type="NCBI Taxonomy" id="400682"/>
    <lineage>
        <taxon>Eukaryota</taxon>
        <taxon>Metazoa</taxon>
        <taxon>Porifera</taxon>
        <taxon>Demospongiae</taxon>
        <taxon>Heteroscleromorpha</taxon>
        <taxon>Haplosclerida</taxon>
        <taxon>Niphatidae</taxon>
        <taxon>Amphimedon</taxon>
    </lineage>
</organism>
<comment type="function">
    <text evidence="3 4">Plays a role in the regulation of the mitochondrial ribosome assembly and of translational activity. Displays mitochondrial GTPase activity.</text>
</comment>
<feature type="binding site" evidence="5">
    <location>
        <begin position="63"/>
        <end position="66"/>
    </location>
    <ligand>
        <name>GTP</name>
        <dbReference type="ChEBI" id="CHEBI:37565"/>
    </ligand>
</feature>
<keyword evidence="8" id="KW-1185">Reference proteome</keyword>
<name>A0A1X7UR79_AMPQE</name>
<dbReference type="SUPFAM" id="SSF52540">
    <property type="entry name" value="P-loop containing nucleoside triphosphate hydrolases"/>
    <property type="match status" value="1"/>
</dbReference>
<evidence type="ECO:0000256" key="3">
    <source>
        <dbReference type="ARBA" id="ARBA00045284"/>
    </source>
</evidence>
<dbReference type="STRING" id="400682.A0A1X7UR79"/>
<dbReference type="GO" id="GO:0005525">
    <property type="term" value="F:GTP binding"/>
    <property type="evidence" value="ECO:0007669"/>
    <property type="project" value="UniProtKB-KW"/>
</dbReference>
<dbReference type="Gene3D" id="1.10.1580.10">
    <property type="match status" value="1"/>
</dbReference>
<keyword evidence="4" id="KW-0496">Mitochondrion</keyword>
<evidence type="ECO:0000313" key="8">
    <source>
        <dbReference type="Proteomes" id="UP000007879"/>
    </source>
</evidence>
<evidence type="ECO:0000256" key="1">
    <source>
        <dbReference type="ARBA" id="ARBA00022741"/>
    </source>
</evidence>
<dbReference type="Gene3D" id="3.40.50.300">
    <property type="entry name" value="P-loop containing nucleotide triphosphate hydrolases"/>
    <property type="match status" value="1"/>
</dbReference>
<sequence length="294" mass="32802">MPVLAMLSGYNWFPGHMARGMKDALRKVQKCHLVIEVHDARIPLTGRNEKLKFSKHKKILVLNKYDLTDPKGMKLYNENDDSVPVILTNCRGRNQISGNITALQKAIIKLTKDDDIKNGVKVMIVGMPNVGKSSLINALRRLSPGIGSPKAAPISSRPGYTKTVSTFIKISTDPLIKLLDTPGIMIPNIKDEEMALKLAAVGTLDHRFVGEVNIAAYILKMLNEQKLYQYVKKYNLEGPCHDTDELLHNVGQRIGALLKGGFVDEGRSATHFIKNFREGQFGRIMLDRISEVEN</sequence>
<evidence type="ECO:0000256" key="5">
    <source>
        <dbReference type="PIRSR" id="PIRSR006230-1"/>
    </source>
</evidence>
<reference evidence="8" key="1">
    <citation type="journal article" date="2010" name="Nature">
        <title>The Amphimedon queenslandica genome and the evolution of animal complexity.</title>
        <authorList>
            <person name="Srivastava M."/>
            <person name="Simakov O."/>
            <person name="Chapman J."/>
            <person name="Fahey B."/>
            <person name="Gauthier M.E."/>
            <person name="Mitros T."/>
            <person name="Richards G.S."/>
            <person name="Conaco C."/>
            <person name="Dacre M."/>
            <person name="Hellsten U."/>
            <person name="Larroux C."/>
            <person name="Putnam N.H."/>
            <person name="Stanke M."/>
            <person name="Adamska M."/>
            <person name="Darling A."/>
            <person name="Degnan S.M."/>
            <person name="Oakley T.H."/>
            <person name="Plachetzki D.C."/>
            <person name="Zhai Y."/>
            <person name="Adamski M."/>
            <person name="Calcino A."/>
            <person name="Cummins S.F."/>
            <person name="Goodstein D.M."/>
            <person name="Harris C."/>
            <person name="Jackson D.J."/>
            <person name="Leys S.P."/>
            <person name="Shu S."/>
            <person name="Woodcroft B.J."/>
            <person name="Vervoort M."/>
            <person name="Kosik K.S."/>
            <person name="Manning G."/>
            <person name="Degnan B.M."/>
            <person name="Rokhsar D.S."/>
        </authorList>
    </citation>
    <scope>NUCLEOTIDE SEQUENCE [LARGE SCALE GENOMIC DNA]</scope>
</reference>
<dbReference type="EnsemblMetazoa" id="XM_003387097.2">
    <property type="protein sequence ID" value="XP_003387145.1"/>
    <property type="gene ID" value="LOC100641085"/>
</dbReference>
<dbReference type="GO" id="GO:0003924">
    <property type="term" value="F:GTPase activity"/>
    <property type="evidence" value="ECO:0007669"/>
    <property type="project" value="TreeGrafter"/>
</dbReference>